<organism evidence="2 3">
    <name type="scientific">Pragia fontium</name>
    <dbReference type="NCBI Taxonomy" id="82985"/>
    <lineage>
        <taxon>Bacteria</taxon>
        <taxon>Pseudomonadati</taxon>
        <taxon>Pseudomonadota</taxon>
        <taxon>Gammaproteobacteria</taxon>
        <taxon>Enterobacterales</taxon>
        <taxon>Budviciaceae</taxon>
        <taxon>Pragia</taxon>
    </lineage>
</organism>
<dbReference type="Proteomes" id="UP001059610">
    <property type="component" value="Unassembled WGS sequence"/>
</dbReference>
<dbReference type="InterPro" id="IPR025391">
    <property type="entry name" value="DUF4123"/>
</dbReference>
<dbReference type="RefSeq" id="WP_114986542.1">
    <property type="nucleotide sequence ID" value="NZ_BRLJ01000001.1"/>
</dbReference>
<sequence length="291" mass="33625">MSDVLMYSNINKNILSSITNYADAKGYRKVFFLIDTMAGSVPIGNWKLEAGNDGYWNISDSANHDDSPLQLLCFNLEQQDIIKNLIVTAEDDKQCNAICGWLFSHKHGDDLQRHLSNILLLKHDSDDWLFRYYDPRVMSRLISILSNHQIDSLLGVIDSWHFLNRYKNEVVIEHSARYTVGDDLIKLNRMQWMKISNIEWFNLVLDAYSQFNPAPLTSAQESFLDAALIYTNQFNITEGQDILVFAQFGLIYGQGILANFEIKKMVKQAVENNKPLIEFFSEKSDEFWMTI</sequence>
<comment type="caution">
    <text evidence="2">The sequence shown here is derived from an EMBL/GenBank/DDBJ whole genome shotgun (WGS) entry which is preliminary data.</text>
</comment>
<accession>A0ABQ5LE07</accession>
<dbReference type="EMBL" id="BRLJ01000001">
    <property type="protein sequence ID" value="GKX61843.1"/>
    <property type="molecule type" value="Genomic_DNA"/>
</dbReference>
<evidence type="ECO:0000313" key="2">
    <source>
        <dbReference type="EMBL" id="GKX61843.1"/>
    </source>
</evidence>
<protein>
    <recommendedName>
        <fullName evidence="1">DUF4123 domain-containing protein</fullName>
    </recommendedName>
</protein>
<gene>
    <name evidence="2" type="ORF">SOASR032_04120</name>
</gene>
<name>A0ABQ5LE07_9GAMM</name>
<dbReference type="Pfam" id="PF13503">
    <property type="entry name" value="DUF4123"/>
    <property type="match status" value="1"/>
</dbReference>
<keyword evidence="3" id="KW-1185">Reference proteome</keyword>
<feature type="domain" description="DUF4123" evidence="1">
    <location>
        <begin position="56"/>
        <end position="150"/>
    </location>
</feature>
<proteinExistence type="predicted"/>
<reference evidence="2" key="1">
    <citation type="submission" date="2022-06" db="EMBL/GenBank/DDBJ databases">
        <title>Draft genome sequences of Pragia fontium str. JCM24417.</title>
        <authorList>
            <person name="Wakabayashi Y."/>
            <person name="Kojima K."/>
        </authorList>
    </citation>
    <scope>NUCLEOTIDE SEQUENCE</scope>
    <source>
        <strain evidence="2">JCM 24417</strain>
    </source>
</reference>
<evidence type="ECO:0000259" key="1">
    <source>
        <dbReference type="Pfam" id="PF13503"/>
    </source>
</evidence>
<evidence type="ECO:0000313" key="3">
    <source>
        <dbReference type="Proteomes" id="UP001059610"/>
    </source>
</evidence>